<evidence type="ECO:0000259" key="2">
    <source>
        <dbReference type="SMART" id="SM00014"/>
    </source>
</evidence>
<gene>
    <name evidence="3" type="ordered locus">Palpr_2594</name>
</gene>
<reference evidence="3 4" key="2">
    <citation type="journal article" date="2011" name="Stand. Genomic Sci.">
        <title>Complete genome sequence of Paludibacter propionicigenes type strain (WB4).</title>
        <authorList>
            <person name="Gronow S."/>
            <person name="Munk C."/>
            <person name="Lapidus A."/>
            <person name="Nolan M."/>
            <person name="Lucas S."/>
            <person name="Hammon N."/>
            <person name="Deshpande S."/>
            <person name="Cheng J.F."/>
            <person name="Tapia R."/>
            <person name="Han C."/>
            <person name="Goodwin L."/>
            <person name="Pitluck S."/>
            <person name="Liolios K."/>
            <person name="Ivanova N."/>
            <person name="Mavromatis K."/>
            <person name="Mikhailova N."/>
            <person name="Pati A."/>
            <person name="Chen A."/>
            <person name="Palaniappan K."/>
            <person name="Land M."/>
            <person name="Hauser L."/>
            <person name="Chang Y.J."/>
            <person name="Jeffries C.D."/>
            <person name="Brambilla E."/>
            <person name="Rohde M."/>
            <person name="Goker M."/>
            <person name="Detter J.C."/>
            <person name="Woyke T."/>
            <person name="Bristow J."/>
            <person name="Eisen J.A."/>
            <person name="Markowitz V."/>
            <person name="Hugenholtz P."/>
            <person name="Kyrpides N.C."/>
            <person name="Klenk H.P."/>
        </authorList>
    </citation>
    <scope>NUCLEOTIDE SEQUENCE [LARGE SCALE GENOMIC DNA]</scope>
    <source>
        <strain evidence="4">DSM 17365 / JCM 13257 / WB4</strain>
    </source>
</reference>
<feature type="domain" description="Phosphatidic acid phosphatase type 2/haloperoxidase" evidence="2">
    <location>
        <begin position="75"/>
        <end position="193"/>
    </location>
</feature>
<feature type="transmembrane region" description="Helical" evidence="1">
    <location>
        <begin position="47"/>
        <end position="69"/>
    </location>
</feature>
<evidence type="ECO:0000313" key="3">
    <source>
        <dbReference type="EMBL" id="ADQ80726.1"/>
    </source>
</evidence>
<dbReference type="Gene3D" id="1.20.144.10">
    <property type="entry name" value="Phosphatidic acid phosphatase type 2/haloperoxidase"/>
    <property type="match status" value="1"/>
</dbReference>
<dbReference type="SMART" id="SM00014">
    <property type="entry name" value="acidPPc"/>
    <property type="match status" value="1"/>
</dbReference>
<feature type="transmembrane region" description="Helical" evidence="1">
    <location>
        <begin position="154"/>
        <end position="170"/>
    </location>
</feature>
<feature type="transmembrane region" description="Helical" evidence="1">
    <location>
        <begin position="176"/>
        <end position="196"/>
    </location>
</feature>
<dbReference type="eggNOG" id="COG0671">
    <property type="taxonomic scope" value="Bacteria"/>
</dbReference>
<dbReference type="AlphaFoldDB" id="E4T7N2"/>
<dbReference type="OrthoDB" id="9773582at2"/>
<sequence length="217" mass="25052">MKHFKKYSAFYIPYIIFVLVVTALVVFNDKATLHLWMASHNTEAGDIFFKYYTEVGGNVPFFFVAVLLFYRYRIALILLITQLSVGLVVQVLKRLWDEPRPVKYFAEHYPKIELHKIAGAHLYSHNSFPSGHTAAAFAFFLVLAFFTHKSWLQLLYFFLAVLVGFSRVYLSQHFVLDLLVGSIVGVGVTSAFYLYFEKKSMKWADGSLRDVFSRKMG</sequence>
<dbReference type="EMBL" id="CP002345">
    <property type="protein sequence ID" value="ADQ80726.1"/>
    <property type="molecule type" value="Genomic_DNA"/>
</dbReference>
<reference key="1">
    <citation type="submission" date="2010-11" db="EMBL/GenBank/DDBJ databases">
        <title>The complete genome of Paludibacter propionicigenes DSM 17365.</title>
        <authorList>
            <consortium name="US DOE Joint Genome Institute (JGI-PGF)"/>
            <person name="Lucas S."/>
            <person name="Copeland A."/>
            <person name="Lapidus A."/>
            <person name="Bruce D."/>
            <person name="Goodwin L."/>
            <person name="Pitluck S."/>
            <person name="Kyrpides N."/>
            <person name="Mavromatis K."/>
            <person name="Ivanova N."/>
            <person name="Munk A.C."/>
            <person name="Brettin T."/>
            <person name="Detter J.C."/>
            <person name="Han C."/>
            <person name="Tapia R."/>
            <person name="Land M."/>
            <person name="Hauser L."/>
            <person name="Markowitz V."/>
            <person name="Cheng J.-F."/>
            <person name="Hugenholtz P."/>
            <person name="Woyke T."/>
            <person name="Wu D."/>
            <person name="Gronow S."/>
            <person name="Wellnitz S."/>
            <person name="Brambilla E."/>
            <person name="Klenk H.-P."/>
            <person name="Eisen J.A."/>
        </authorList>
    </citation>
    <scope>NUCLEOTIDE SEQUENCE</scope>
    <source>
        <strain>WB4</strain>
    </source>
</reference>
<proteinExistence type="predicted"/>
<evidence type="ECO:0000256" key="1">
    <source>
        <dbReference type="SAM" id="Phobius"/>
    </source>
</evidence>
<dbReference type="Pfam" id="PF01569">
    <property type="entry name" value="PAP2"/>
    <property type="match status" value="1"/>
</dbReference>
<feature type="transmembrane region" description="Helical" evidence="1">
    <location>
        <begin position="130"/>
        <end position="147"/>
    </location>
</feature>
<dbReference type="PANTHER" id="PTHR14969:SF13">
    <property type="entry name" value="AT30094P"/>
    <property type="match status" value="1"/>
</dbReference>
<dbReference type="RefSeq" id="WP_013446095.1">
    <property type="nucleotide sequence ID" value="NC_014734.1"/>
</dbReference>
<organism evidence="3 4">
    <name type="scientific">Paludibacter propionicigenes (strain DSM 17365 / JCM 13257 / WB4)</name>
    <dbReference type="NCBI Taxonomy" id="694427"/>
    <lineage>
        <taxon>Bacteria</taxon>
        <taxon>Pseudomonadati</taxon>
        <taxon>Bacteroidota</taxon>
        <taxon>Bacteroidia</taxon>
        <taxon>Bacteroidales</taxon>
        <taxon>Paludibacteraceae</taxon>
        <taxon>Paludibacter</taxon>
    </lineage>
</organism>
<name>E4T7N2_PALPW</name>
<keyword evidence="1" id="KW-0472">Membrane</keyword>
<dbReference type="STRING" id="694427.Palpr_2594"/>
<dbReference type="InterPro" id="IPR000326">
    <property type="entry name" value="PAP2/HPO"/>
</dbReference>
<dbReference type="PANTHER" id="PTHR14969">
    <property type="entry name" value="SPHINGOSINE-1-PHOSPHATE PHOSPHOHYDROLASE"/>
    <property type="match status" value="1"/>
</dbReference>
<protein>
    <submittedName>
        <fullName evidence="3">Phosphoesterase PA-phosphatase related protein</fullName>
    </submittedName>
</protein>
<keyword evidence="1" id="KW-0812">Transmembrane</keyword>
<evidence type="ECO:0000313" key="4">
    <source>
        <dbReference type="Proteomes" id="UP000008718"/>
    </source>
</evidence>
<dbReference type="InterPro" id="IPR036938">
    <property type="entry name" value="PAP2/HPO_sf"/>
</dbReference>
<keyword evidence="1" id="KW-1133">Transmembrane helix</keyword>
<keyword evidence="4" id="KW-1185">Reference proteome</keyword>
<dbReference type="HOGENOM" id="CLU_072573_10_1_10"/>
<dbReference type="KEGG" id="ppn:Palpr_2594"/>
<feature type="transmembrane region" description="Helical" evidence="1">
    <location>
        <begin position="7"/>
        <end position="27"/>
    </location>
</feature>
<dbReference type="Proteomes" id="UP000008718">
    <property type="component" value="Chromosome"/>
</dbReference>
<accession>E4T7N2</accession>
<feature type="transmembrane region" description="Helical" evidence="1">
    <location>
        <begin position="74"/>
        <end position="92"/>
    </location>
</feature>
<dbReference type="SUPFAM" id="SSF48317">
    <property type="entry name" value="Acid phosphatase/Vanadium-dependent haloperoxidase"/>
    <property type="match status" value="1"/>
</dbReference>